<evidence type="ECO:0000313" key="2">
    <source>
        <dbReference type="Proteomes" id="UP001341840"/>
    </source>
</evidence>
<gene>
    <name evidence="1" type="ORF">PIB30_077387</name>
</gene>
<reference evidence="1 2" key="1">
    <citation type="journal article" date="2023" name="Plants (Basel)">
        <title>Bridging the Gap: Combining Genomics and Transcriptomics Approaches to Understand Stylosanthes scabra, an Orphan Legume from the Brazilian Caatinga.</title>
        <authorList>
            <person name="Ferreira-Neto J.R.C."/>
            <person name="da Silva M.D."/>
            <person name="Binneck E."/>
            <person name="de Melo N.F."/>
            <person name="da Silva R.H."/>
            <person name="de Melo A.L.T.M."/>
            <person name="Pandolfi V."/>
            <person name="Bustamante F.O."/>
            <person name="Brasileiro-Vidal A.C."/>
            <person name="Benko-Iseppon A.M."/>
        </authorList>
    </citation>
    <scope>NUCLEOTIDE SEQUENCE [LARGE SCALE GENOMIC DNA]</scope>
    <source>
        <tissue evidence="1">Leaves</tissue>
    </source>
</reference>
<dbReference type="Proteomes" id="UP001341840">
    <property type="component" value="Unassembled WGS sequence"/>
</dbReference>
<comment type="caution">
    <text evidence="1">The sequence shown here is derived from an EMBL/GenBank/DDBJ whole genome shotgun (WGS) entry which is preliminary data.</text>
</comment>
<evidence type="ECO:0000313" key="1">
    <source>
        <dbReference type="EMBL" id="MED6175339.1"/>
    </source>
</evidence>
<keyword evidence="2" id="KW-1185">Reference proteome</keyword>
<protein>
    <submittedName>
        <fullName evidence="1">Uncharacterized protein</fullName>
    </submittedName>
</protein>
<proteinExistence type="predicted"/>
<organism evidence="1 2">
    <name type="scientific">Stylosanthes scabra</name>
    <dbReference type="NCBI Taxonomy" id="79078"/>
    <lineage>
        <taxon>Eukaryota</taxon>
        <taxon>Viridiplantae</taxon>
        <taxon>Streptophyta</taxon>
        <taxon>Embryophyta</taxon>
        <taxon>Tracheophyta</taxon>
        <taxon>Spermatophyta</taxon>
        <taxon>Magnoliopsida</taxon>
        <taxon>eudicotyledons</taxon>
        <taxon>Gunneridae</taxon>
        <taxon>Pentapetalae</taxon>
        <taxon>rosids</taxon>
        <taxon>fabids</taxon>
        <taxon>Fabales</taxon>
        <taxon>Fabaceae</taxon>
        <taxon>Papilionoideae</taxon>
        <taxon>50 kb inversion clade</taxon>
        <taxon>dalbergioids sensu lato</taxon>
        <taxon>Dalbergieae</taxon>
        <taxon>Pterocarpus clade</taxon>
        <taxon>Stylosanthes</taxon>
    </lineage>
</organism>
<name>A0ABU6VPA1_9FABA</name>
<accession>A0ABU6VPA1</accession>
<dbReference type="EMBL" id="JASCZI010152074">
    <property type="protein sequence ID" value="MED6175339.1"/>
    <property type="molecule type" value="Genomic_DNA"/>
</dbReference>
<sequence length="93" mass="10344">MKKRLEAKFRFLCVCTKADVRTHCHDLGDMSRLEPDPMRTHQNTLCRVVILCLGYGLKCADDLSCRSLRATDGRNGVSLEAINATPLPITGKP</sequence>